<protein>
    <submittedName>
        <fullName evidence="3">Uncharacterized protein</fullName>
    </submittedName>
</protein>
<keyword evidence="1" id="KW-0472">Membrane</keyword>
<keyword evidence="1" id="KW-0812">Transmembrane</keyword>
<accession>A0A5E6VGH4</accession>
<feature type="transmembrane region" description="Helical" evidence="1">
    <location>
        <begin position="104"/>
        <end position="126"/>
    </location>
</feature>
<feature type="transmembrane region" description="Helical" evidence="1">
    <location>
        <begin position="314"/>
        <end position="334"/>
    </location>
</feature>
<sequence length="396" mass="42705">MDNSLETSRSNFWPLLLLCLMVSLVTTVLLEVISGRADAWIGLWPDYAHMMSNLNEPLARLRWIIGDISEVAFYKHELPALGLLAGAALAHWANRNGKRWQGFAICYGTGLWPWLLTSSLLGLWFSHALWGWTLNSGLWQPTFVAFVSLPAAMVLMFGAGWKVAFNGALLAAFLVTPASLLLVNYLCYPLTLPVVVGNVGGMAVASVLAFSLIRRFPLLVKSTASENTPKAPGPSHTGYGATWTLRRVLADFSEAPFFGNELASLGLLSGVLLAYILSPTGPAYGSQLVVQMVAGQALASFIGVLIWRRQWMRLGWYPTYIPIVSVVPAAVLTFGGSWQVIGLSAVLGALLAPPLASAISQRLPKHMHGFIGNVLSMAISTLVILPFISLVTGGDT</sequence>
<evidence type="ECO:0000256" key="1">
    <source>
        <dbReference type="SAM" id="Phobius"/>
    </source>
</evidence>
<feature type="transmembrane region" description="Helical" evidence="1">
    <location>
        <begin position="340"/>
        <end position="358"/>
    </location>
</feature>
<dbReference type="AlphaFoldDB" id="A0A5E6VGH4"/>
<dbReference type="Proteomes" id="UP000326595">
    <property type="component" value="Chromosome"/>
</dbReference>
<organism evidence="3">
    <name type="scientific">Pseudomonas fluorescens</name>
    <dbReference type="NCBI Taxonomy" id="294"/>
    <lineage>
        <taxon>Bacteria</taxon>
        <taxon>Pseudomonadati</taxon>
        <taxon>Pseudomonadota</taxon>
        <taxon>Gammaproteobacteria</taxon>
        <taxon>Pseudomonadales</taxon>
        <taxon>Pseudomonadaceae</taxon>
        <taxon>Pseudomonas</taxon>
    </lineage>
</organism>
<dbReference type="EMBL" id="OZ024668">
    <property type="protein sequence ID" value="CAK9887951.1"/>
    <property type="molecule type" value="Genomic_DNA"/>
</dbReference>
<feature type="transmembrane region" description="Helical" evidence="1">
    <location>
        <begin position="370"/>
        <end position="391"/>
    </location>
</feature>
<evidence type="ECO:0000313" key="2">
    <source>
        <dbReference type="EMBL" id="CAK9887951.1"/>
    </source>
</evidence>
<feature type="transmembrane region" description="Helical" evidence="1">
    <location>
        <begin position="12"/>
        <end position="33"/>
    </location>
</feature>
<feature type="transmembrane region" description="Helical" evidence="1">
    <location>
        <begin position="168"/>
        <end position="186"/>
    </location>
</feature>
<evidence type="ECO:0000313" key="4">
    <source>
        <dbReference type="Proteomes" id="UP000326595"/>
    </source>
</evidence>
<feature type="transmembrane region" description="Helical" evidence="1">
    <location>
        <begin position="138"/>
        <end position="161"/>
    </location>
</feature>
<dbReference type="EMBL" id="CABVHG010000028">
    <property type="protein sequence ID" value="VVN17292.1"/>
    <property type="molecule type" value="Genomic_DNA"/>
</dbReference>
<feature type="transmembrane region" description="Helical" evidence="1">
    <location>
        <begin position="192"/>
        <end position="213"/>
    </location>
</feature>
<reference evidence="3" key="1">
    <citation type="submission" date="2019-09" db="EMBL/GenBank/DDBJ databases">
        <authorList>
            <person name="Chandra G."/>
            <person name="Truman W A."/>
        </authorList>
    </citation>
    <scope>NUCLEOTIDE SEQUENCE [LARGE SCALE GENOMIC DNA]</scope>
    <source>
        <strain evidence="3">PS652</strain>
    </source>
</reference>
<proteinExistence type="predicted"/>
<feature type="transmembrane region" description="Helical" evidence="1">
    <location>
        <begin position="255"/>
        <end position="276"/>
    </location>
</feature>
<name>A0A5E6VGH4_PSEFL</name>
<feature type="transmembrane region" description="Helical" evidence="1">
    <location>
        <begin position="288"/>
        <end position="307"/>
    </location>
</feature>
<gene>
    <name evidence="2" type="ORF">PS652_00758</name>
    <name evidence="3" type="ORF">PS652_04135</name>
</gene>
<evidence type="ECO:0000313" key="3">
    <source>
        <dbReference type="EMBL" id="VVN17292.1"/>
    </source>
</evidence>
<reference evidence="2 4" key="2">
    <citation type="submission" date="2024-03" db="EMBL/GenBank/DDBJ databases">
        <authorList>
            <person name="Alaster D. Moffat"/>
            <person name="Govind Chandra"/>
            <person name="Andrew W. Truman"/>
        </authorList>
    </citation>
    <scope>NUCLEOTIDE SEQUENCE [LARGE SCALE GENOMIC DNA]</scope>
    <source>
        <strain evidence="2">PS652</strain>
    </source>
</reference>
<keyword evidence="1" id="KW-1133">Transmembrane helix</keyword>
<dbReference type="RefSeq" id="WP_038993881.1">
    <property type="nucleotide sequence ID" value="NZ_OZ024668.1"/>
</dbReference>